<dbReference type="InterPro" id="IPR013106">
    <property type="entry name" value="Ig_V-set"/>
</dbReference>
<organism evidence="3 4">
    <name type="scientific">Labrus bergylta</name>
    <name type="common">ballan wrasse</name>
    <dbReference type="NCBI Taxonomy" id="56723"/>
    <lineage>
        <taxon>Eukaryota</taxon>
        <taxon>Metazoa</taxon>
        <taxon>Chordata</taxon>
        <taxon>Craniata</taxon>
        <taxon>Vertebrata</taxon>
        <taxon>Euteleostomi</taxon>
        <taxon>Actinopterygii</taxon>
        <taxon>Neopterygii</taxon>
        <taxon>Teleostei</taxon>
        <taxon>Neoteleostei</taxon>
        <taxon>Acanthomorphata</taxon>
        <taxon>Eupercaria</taxon>
        <taxon>Labriformes</taxon>
        <taxon>Labridae</taxon>
        <taxon>Labrus</taxon>
    </lineage>
</organism>
<feature type="domain" description="Immunoglobulin V-set" evidence="2">
    <location>
        <begin position="36"/>
        <end position="116"/>
    </location>
</feature>
<dbReference type="Ensembl" id="ENSLBET00000038330.1">
    <property type="protein sequence ID" value="ENSLBEP00000036797.1"/>
    <property type="gene ID" value="ENSLBEG00000027503.1"/>
</dbReference>
<dbReference type="InterPro" id="IPR039090">
    <property type="entry name" value="CD7"/>
</dbReference>
<keyword evidence="1" id="KW-0812">Transmembrane</keyword>
<reference evidence="3" key="2">
    <citation type="submission" date="2025-09" db="UniProtKB">
        <authorList>
            <consortium name="Ensembl"/>
        </authorList>
    </citation>
    <scope>IDENTIFICATION</scope>
</reference>
<proteinExistence type="predicted"/>
<dbReference type="AlphaFoldDB" id="A0A3Q3GRF0"/>
<reference evidence="3" key="1">
    <citation type="submission" date="2025-08" db="UniProtKB">
        <authorList>
            <consortium name="Ensembl"/>
        </authorList>
    </citation>
    <scope>IDENTIFICATION</scope>
</reference>
<dbReference type="InterPro" id="IPR013783">
    <property type="entry name" value="Ig-like_fold"/>
</dbReference>
<feature type="transmembrane region" description="Helical" evidence="1">
    <location>
        <begin position="137"/>
        <end position="161"/>
    </location>
</feature>
<accession>A0A3Q3GRF0</accession>
<feature type="transmembrane region" description="Helical" evidence="1">
    <location>
        <begin position="6"/>
        <end position="26"/>
    </location>
</feature>
<evidence type="ECO:0000256" key="1">
    <source>
        <dbReference type="SAM" id="Phobius"/>
    </source>
</evidence>
<dbReference type="InterPro" id="IPR036179">
    <property type="entry name" value="Ig-like_dom_sf"/>
</dbReference>
<sequence>MSAFWLKLITFLLNTITLNVCASVFAESNGVERRDPGGSVTIQCKFPQSSPASLTLMKGLNDDSQVLYKMNASRPVIAKDFKSRLQIHGEFPNLDILIRNLTSEDTGPYWCKYQKSASDQKAVNDTAKTCDQSNKNLILVSVVVLAAVLVGIILAFLVWIIKVPTCVNVCVSLCV</sequence>
<keyword evidence="4" id="KW-1185">Reference proteome</keyword>
<dbReference type="SUPFAM" id="SSF48726">
    <property type="entry name" value="Immunoglobulin"/>
    <property type="match status" value="1"/>
</dbReference>
<dbReference type="GO" id="GO:0016020">
    <property type="term" value="C:membrane"/>
    <property type="evidence" value="ECO:0007669"/>
    <property type="project" value="InterPro"/>
</dbReference>
<dbReference type="PANTHER" id="PTHR15343">
    <property type="entry name" value="CD7"/>
    <property type="match status" value="1"/>
</dbReference>
<dbReference type="InParanoid" id="A0A3Q3GRF0"/>
<dbReference type="Proteomes" id="UP000261660">
    <property type="component" value="Unplaced"/>
</dbReference>
<dbReference type="PANTHER" id="PTHR15343:SF0">
    <property type="entry name" value="T-CELL ANTIGEN CD7"/>
    <property type="match status" value="1"/>
</dbReference>
<evidence type="ECO:0000313" key="3">
    <source>
        <dbReference type="Ensembl" id="ENSLBEP00000036797.1"/>
    </source>
</evidence>
<dbReference type="Gene3D" id="2.60.40.10">
    <property type="entry name" value="Immunoglobulins"/>
    <property type="match status" value="1"/>
</dbReference>
<dbReference type="GO" id="GO:0038023">
    <property type="term" value="F:signaling receptor activity"/>
    <property type="evidence" value="ECO:0007669"/>
    <property type="project" value="InterPro"/>
</dbReference>
<name>A0A3Q3GRF0_9LABR</name>
<protein>
    <recommendedName>
        <fullName evidence="2">Immunoglobulin V-set domain-containing protein</fullName>
    </recommendedName>
</protein>
<evidence type="ECO:0000259" key="2">
    <source>
        <dbReference type="Pfam" id="PF07686"/>
    </source>
</evidence>
<keyword evidence="1" id="KW-0472">Membrane</keyword>
<evidence type="ECO:0000313" key="4">
    <source>
        <dbReference type="Proteomes" id="UP000261660"/>
    </source>
</evidence>
<dbReference type="GeneTree" id="ENSGT01030000235004"/>
<dbReference type="GO" id="GO:0002250">
    <property type="term" value="P:adaptive immune response"/>
    <property type="evidence" value="ECO:0007669"/>
    <property type="project" value="InterPro"/>
</dbReference>
<keyword evidence="1" id="KW-1133">Transmembrane helix</keyword>
<dbReference type="Pfam" id="PF07686">
    <property type="entry name" value="V-set"/>
    <property type="match status" value="1"/>
</dbReference>